<accession>A0A918ZSH6</accession>
<dbReference type="AlphaFoldDB" id="A0A918ZSH6"/>
<comment type="caution">
    <text evidence="2">The sequence shown here is derived from an EMBL/GenBank/DDBJ whole genome shotgun (WGS) entry which is preliminary data.</text>
</comment>
<dbReference type="Proteomes" id="UP000641386">
    <property type="component" value="Unassembled WGS sequence"/>
</dbReference>
<sequence>MPVFASLACPASVTLSLALTDVWLALTVIEAVAIGFIGVVLCVTLGRTGGALSAASAAADPADTSAADRAPAASARTQRRRLVAGMVVVSRSVNGLPLCGI</sequence>
<organism evidence="2 3">
    <name type="scientific">Streptomyces spiralis</name>
    <dbReference type="NCBI Taxonomy" id="66376"/>
    <lineage>
        <taxon>Bacteria</taxon>
        <taxon>Bacillati</taxon>
        <taxon>Actinomycetota</taxon>
        <taxon>Actinomycetes</taxon>
        <taxon>Kitasatosporales</taxon>
        <taxon>Streptomycetaceae</taxon>
        <taxon>Streptomyces</taxon>
    </lineage>
</organism>
<evidence type="ECO:0000256" key="1">
    <source>
        <dbReference type="SAM" id="Phobius"/>
    </source>
</evidence>
<reference evidence="2" key="1">
    <citation type="journal article" date="2014" name="Int. J. Syst. Evol. Microbiol.">
        <title>Complete genome sequence of Corynebacterium casei LMG S-19264T (=DSM 44701T), isolated from a smear-ripened cheese.</title>
        <authorList>
            <consortium name="US DOE Joint Genome Institute (JGI-PGF)"/>
            <person name="Walter F."/>
            <person name="Albersmeier A."/>
            <person name="Kalinowski J."/>
            <person name="Ruckert C."/>
        </authorList>
    </citation>
    <scope>NUCLEOTIDE SEQUENCE</scope>
    <source>
        <strain evidence="2">JCM 3302</strain>
    </source>
</reference>
<dbReference type="EMBL" id="BNBC01000007">
    <property type="protein sequence ID" value="GHE67747.1"/>
    <property type="molecule type" value="Genomic_DNA"/>
</dbReference>
<keyword evidence="1" id="KW-1133">Transmembrane helix</keyword>
<evidence type="ECO:0000313" key="3">
    <source>
        <dbReference type="Proteomes" id="UP000641386"/>
    </source>
</evidence>
<keyword evidence="1" id="KW-0472">Membrane</keyword>
<keyword evidence="1" id="KW-0812">Transmembrane</keyword>
<keyword evidence="3" id="KW-1185">Reference proteome</keyword>
<protein>
    <submittedName>
        <fullName evidence="2">Uncharacterized protein</fullName>
    </submittedName>
</protein>
<proteinExistence type="predicted"/>
<evidence type="ECO:0000313" key="2">
    <source>
        <dbReference type="EMBL" id="GHE67747.1"/>
    </source>
</evidence>
<name>A0A918ZSH6_9ACTN</name>
<gene>
    <name evidence="2" type="ORF">GCM10014715_21860</name>
</gene>
<feature type="transmembrane region" description="Helical" evidence="1">
    <location>
        <begin position="28"/>
        <end position="46"/>
    </location>
</feature>
<reference evidence="2" key="2">
    <citation type="submission" date="2020-09" db="EMBL/GenBank/DDBJ databases">
        <authorList>
            <person name="Sun Q."/>
            <person name="Ohkuma M."/>
        </authorList>
    </citation>
    <scope>NUCLEOTIDE SEQUENCE</scope>
    <source>
        <strain evidence="2">JCM 3302</strain>
    </source>
</reference>